<dbReference type="AlphaFoldDB" id="A0AAV7LQL1"/>
<evidence type="ECO:0000313" key="2">
    <source>
        <dbReference type="EMBL" id="KAJ1092702.1"/>
    </source>
</evidence>
<gene>
    <name evidence="2" type="ORF">NDU88_005812</name>
</gene>
<comment type="caution">
    <text evidence="2">The sequence shown here is derived from an EMBL/GenBank/DDBJ whole genome shotgun (WGS) entry which is preliminary data.</text>
</comment>
<proteinExistence type="predicted"/>
<sequence length="211" mass="22633">MEDTNMQIGLVDHLASTACSCLRQDGRVSERSVQGLPVKILKGAPGLLHPDCVGRSTPRSLRWLAGEFVLAASSLRSQHPISGEEAAVRGAALDRSCGGGGGGPRRLLRAIRNLEARLRSHRLPPPVPDPLRRSRSRRVRASDRSAAVAEPGEQRSALLLKTWGAGATETRGPGRGPRSTNASCRSVKEQRSCRQPGRADCGLFTHVKEIA</sequence>
<organism evidence="2 3">
    <name type="scientific">Pleurodeles waltl</name>
    <name type="common">Iberian ribbed newt</name>
    <dbReference type="NCBI Taxonomy" id="8319"/>
    <lineage>
        <taxon>Eukaryota</taxon>
        <taxon>Metazoa</taxon>
        <taxon>Chordata</taxon>
        <taxon>Craniata</taxon>
        <taxon>Vertebrata</taxon>
        <taxon>Euteleostomi</taxon>
        <taxon>Amphibia</taxon>
        <taxon>Batrachia</taxon>
        <taxon>Caudata</taxon>
        <taxon>Salamandroidea</taxon>
        <taxon>Salamandridae</taxon>
        <taxon>Pleurodelinae</taxon>
        <taxon>Pleurodeles</taxon>
    </lineage>
</organism>
<name>A0AAV7LQL1_PLEWA</name>
<reference evidence="2" key="1">
    <citation type="journal article" date="2022" name="bioRxiv">
        <title>Sequencing and chromosome-scale assembly of the giantPleurodeles waltlgenome.</title>
        <authorList>
            <person name="Brown T."/>
            <person name="Elewa A."/>
            <person name="Iarovenko S."/>
            <person name="Subramanian E."/>
            <person name="Araus A.J."/>
            <person name="Petzold A."/>
            <person name="Susuki M."/>
            <person name="Suzuki K.-i.T."/>
            <person name="Hayashi T."/>
            <person name="Toyoda A."/>
            <person name="Oliveira C."/>
            <person name="Osipova E."/>
            <person name="Leigh N.D."/>
            <person name="Simon A."/>
            <person name="Yun M.H."/>
        </authorList>
    </citation>
    <scope>NUCLEOTIDE SEQUENCE</scope>
    <source>
        <strain evidence="2">20211129_DDA</strain>
        <tissue evidence="2">Liver</tissue>
    </source>
</reference>
<evidence type="ECO:0000256" key="1">
    <source>
        <dbReference type="SAM" id="MobiDB-lite"/>
    </source>
</evidence>
<accession>A0AAV7LQL1</accession>
<evidence type="ECO:0000313" key="3">
    <source>
        <dbReference type="Proteomes" id="UP001066276"/>
    </source>
</evidence>
<dbReference type="Proteomes" id="UP001066276">
    <property type="component" value="Chromosome 11"/>
</dbReference>
<dbReference type="EMBL" id="JANPWB010000015">
    <property type="protein sequence ID" value="KAJ1092702.1"/>
    <property type="molecule type" value="Genomic_DNA"/>
</dbReference>
<protein>
    <submittedName>
        <fullName evidence="2">Uncharacterized protein</fullName>
    </submittedName>
</protein>
<feature type="region of interest" description="Disordered" evidence="1">
    <location>
        <begin position="119"/>
        <end position="198"/>
    </location>
</feature>
<keyword evidence="3" id="KW-1185">Reference proteome</keyword>